<comment type="caution">
    <text evidence="4">The sequence shown here is derived from an EMBL/GenBank/DDBJ whole genome shotgun (WGS) entry which is preliminary data.</text>
</comment>
<dbReference type="Proteomes" id="UP001482620">
    <property type="component" value="Unassembled WGS sequence"/>
</dbReference>
<feature type="region of interest" description="Disordered" evidence="3">
    <location>
        <begin position="48"/>
        <end position="189"/>
    </location>
</feature>
<proteinExistence type="predicted"/>
<accession>A0ABV0VHF2</accession>
<reference evidence="4 5" key="1">
    <citation type="submission" date="2021-06" db="EMBL/GenBank/DDBJ databases">
        <authorList>
            <person name="Palmer J.M."/>
        </authorList>
    </citation>
    <scope>NUCLEOTIDE SEQUENCE [LARGE SCALE GENOMIC DNA]</scope>
    <source>
        <strain evidence="5">if_2019</strain>
        <tissue evidence="4">Muscle</tissue>
    </source>
</reference>
<evidence type="ECO:0000256" key="1">
    <source>
        <dbReference type="ARBA" id="ARBA00023157"/>
    </source>
</evidence>
<feature type="compositionally biased region" description="Low complexity" evidence="3">
    <location>
        <begin position="164"/>
        <end position="175"/>
    </location>
</feature>
<evidence type="ECO:0000313" key="4">
    <source>
        <dbReference type="EMBL" id="MEQ2256469.1"/>
    </source>
</evidence>
<gene>
    <name evidence="4" type="ORF">ILYODFUR_024449</name>
</gene>
<keyword evidence="2" id="KW-0325">Glycoprotein</keyword>
<evidence type="ECO:0000313" key="5">
    <source>
        <dbReference type="Proteomes" id="UP001482620"/>
    </source>
</evidence>
<feature type="compositionally biased region" description="Polar residues" evidence="3">
    <location>
        <begin position="48"/>
        <end position="79"/>
    </location>
</feature>
<dbReference type="EMBL" id="JAHRIQ010107164">
    <property type="protein sequence ID" value="MEQ2256469.1"/>
    <property type="molecule type" value="Genomic_DNA"/>
</dbReference>
<feature type="compositionally biased region" description="Basic residues" evidence="3">
    <location>
        <begin position="103"/>
        <end position="113"/>
    </location>
</feature>
<keyword evidence="5" id="KW-1185">Reference proteome</keyword>
<name>A0ABV0VHF2_9TELE</name>
<dbReference type="InterPro" id="IPR036691">
    <property type="entry name" value="Endo/exonu/phosph_ase_sf"/>
</dbReference>
<sequence>MLNAVIPKSAKSFNFQRKFRLTNKKALSISDHYPVEVELKTVQTALRQRNNAASHARNTSSKGPQRRTSPAESVESKNSAAKRNRGQQALAINDHCPVETKTVRKAPQQRKKATTQTRKTPTKRQTPMKGAQKRSKPAESKERKTAAAKRKREQSPAPQRSDSETSNSETSDSETCNPETSNSEGSHSEFVQPYWFNPERPIPDQTLSHLLDHLSWNHQSIGFQRNIASPSHQHPGQQTLSFVRRQFPRPQPVRFIPAVYSRDPWVHLKNLTFC</sequence>
<dbReference type="PANTHER" id="PTHR11371:SF28">
    <property type="entry name" value="DEOXYRIBONUCLEASE-1-LIKE 1"/>
    <property type="match status" value="1"/>
</dbReference>
<keyword evidence="1" id="KW-1015">Disulfide bond</keyword>
<organism evidence="4 5">
    <name type="scientific">Ilyodon furcidens</name>
    <name type="common">goldbreast splitfin</name>
    <dbReference type="NCBI Taxonomy" id="33524"/>
    <lineage>
        <taxon>Eukaryota</taxon>
        <taxon>Metazoa</taxon>
        <taxon>Chordata</taxon>
        <taxon>Craniata</taxon>
        <taxon>Vertebrata</taxon>
        <taxon>Euteleostomi</taxon>
        <taxon>Actinopterygii</taxon>
        <taxon>Neopterygii</taxon>
        <taxon>Teleostei</taxon>
        <taxon>Neoteleostei</taxon>
        <taxon>Acanthomorphata</taxon>
        <taxon>Ovalentaria</taxon>
        <taxon>Atherinomorphae</taxon>
        <taxon>Cyprinodontiformes</taxon>
        <taxon>Goodeidae</taxon>
        <taxon>Ilyodon</taxon>
    </lineage>
</organism>
<feature type="compositionally biased region" description="Polar residues" evidence="3">
    <location>
        <begin position="176"/>
        <end position="185"/>
    </location>
</feature>
<dbReference type="PANTHER" id="PTHR11371">
    <property type="entry name" value="DEOXYRIBONUCLEASE"/>
    <property type="match status" value="1"/>
</dbReference>
<feature type="compositionally biased region" description="Low complexity" evidence="3">
    <location>
        <begin position="114"/>
        <end position="127"/>
    </location>
</feature>
<evidence type="ECO:0000256" key="3">
    <source>
        <dbReference type="SAM" id="MobiDB-lite"/>
    </source>
</evidence>
<evidence type="ECO:0000256" key="2">
    <source>
        <dbReference type="ARBA" id="ARBA00023180"/>
    </source>
</evidence>
<protein>
    <submittedName>
        <fullName evidence="4">Uncharacterized protein</fullName>
    </submittedName>
</protein>
<feature type="compositionally biased region" description="Basic and acidic residues" evidence="3">
    <location>
        <begin position="136"/>
        <end position="145"/>
    </location>
</feature>
<dbReference type="Gene3D" id="3.60.10.10">
    <property type="entry name" value="Endonuclease/exonuclease/phosphatase"/>
    <property type="match status" value="1"/>
</dbReference>